<evidence type="ECO:0000313" key="2">
    <source>
        <dbReference type="Proteomes" id="UP000636811"/>
    </source>
</evidence>
<organism evidence="1 2">
    <name type="scientific">Rahnella laticis</name>
    <dbReference type="NCBI Taxonomy" id="2787622"/>
    <lineage>
        <taxon>Bacteria</taxon>
        <taxon>Pseudomonadati</taxon>
        <taxon>Pseudomonadota</taxon>
        <taxon>Gammaproteobacteria</taxon>
        <taxon>Enterobacterales</taxon>
        <taxon>Yersiniaceae</taxon>
        <taxon>Rahnella</taxon>
    </lineage>
</organism>
<dbReference type="Pfam" id="PF14350">
    <property type="entry name" value="Beta_protein"/>
    <property type="match status" value="1"/>
</dbReference>
<proteinExistence type="predicted"/>
<evidence type="ECO:0000313" key="1">
    <source>
        <dbReference type="EMBL" id="MBF7979098.1"/>
    </source>
</evidence>
<sequence length="357" mass="40770">MKNVMYIPILKGKRAEFRAIKELSIQVQRLIVPLIEIEPISIDFDTELPTKTYNDHLNDFGKKLSDCLGETRRIMLDGLLIEEEYISEGDTYPVINAVSQLREYGVEVIPVTSPTRSDKYKKLISSVISDSVCLRLTTADLMNPQLLVSYIESLKIGLNNIDVIIDFRASLKQDTIDTFVIMAEGGINNLPNLYDYRSVSVAAGSFPTDLSDIQVGIEEIPRLEWELWKKIKYNGNLKRDIIFSDYSIQHPDFTRIPTKFPSVSASIRYTGEDCILVFRGRDPKKYGYEQYGVHCQRLIEHVEYCGENFSQGDKDIWLYAHGQMLKASKEVTYGSPEVWRRVAANHHITKVIAQLSS</sequence>
<dbReference type="EMBL" id="JADOBI010000003">
    <property type="protein sequence ID" value="MBF7979098.1"/>
    <property type="molecule type" value="Genomic_DNA"/>
</dbReference>
<keyword evidence="2" id="KW-1185">Reference proteome</keyword>
<comment type="caution">
    <text evidence="1">The sequence shown here is derived from an EMBL/GenBank/DDBJ whole genome shotgun (WGS) entry which is preliminary data.</text>
</comment>
<gene>
    <name evidence="1" type="ORF">IV433_06690</name>
</gene>
<reference evidence="1 2" key="1">
    <citation type="submission" date="2020-11" db="EMBL/GenBank/DDBJ databases">
        <title>Taxonomic investigation of Rahnella strains.</title>
        <authorList>
            <person name="Lee S.D."/>
        </authorList>
    </citation>
    <scope>NUCLEOTIDE SEQUENCE [LARGE SCALE GENOMIC DNA]</scope>
    <source>
        <strain evidence="1 2">SAP-17</strain>
    </source>
</reference>
<dbReference type="RefSeq" id="WP_195813912.1">
    <property type="nucleotide sequence ID" value="NZ_JADOBI010000003.1"/>
</dbReference>
<name>A0ABS0E4M1_9GAMM</name>
<protein>
    <submittedName>
        <fullName evidence="1">Beta family protein</fullName>
    </submittedName>
</protein>
<accession>A0ABS0E4M1</accession>
<dbReference type="InterPro" id="IPR025683">
    <property type="entry name" value="Protein_beta"/>
</dbReference>
<dbReference type="Proteomes" id="UP000636811">
    <property type="component" value="Unassembled WGS sequence"/>
</dbReference>